<evidence type="ECO:0000256" key="1">
    <source>
        <dbReference type="ARBA" id="ARBA00001947"/>
    </source>
</evidence>
<evidence type="ECO:0000313" key="9">
    <source>
        <dbReference type="Proteomes" id="UP001168098"/>
    </source>
</evidence>
<dbReference type="InterPro" id="IPR013154">
    <property type="entry name" value="ADH-like_N"/>
</dbReference>
<dbReference type="InterPro" id="IPR005069">
    <property type="entry name" value="Nucl-diP-sugar_transferase"/>
</dbReference>
<gene>
    <name evidence="8" type="ORF">PVL29_020550</name>
</gene>
<reference evidence="8 9" key="1">
    <citation type="journal article" date="2023" name="BMC Biotechnol.">
        <title>Vitis rotundifolia cv Carlos genome sequencing.</title>
        <authorList>
            <person name="Huff M."/>
            <person name="Hulse-Kemp A."/>
            <person name="Scheffler B."/>
            <person name="Youngblood R."/>
            <person name="Simpson S."/>
            <person name="Babiker E."/>
            <person name="Staton M."/>
        </authorList>
    </citation>
    <scope>NUCLEOTIDE SEQUENCE [LARGE SCALE GENOMIC DNA]</scope>
    <source>
        <tissue evidence="8">Leaf</tissue>
    </source>
</reference>
<dbReference type="SUPFAM" id="SSF51735">
    <property type="entry name" value="NAD(P)-binding Rossmann-fold domains"/>
    <property type="match status" value="1"/>
</dbReference>
<comment type="cofactor">
    <cofactor evidence="1">
        <name>Zn(2+)</name>
        <dbReference type="ChEBI" id="CHEBI:29105"/>
    </cofactor>
</comment>
<evidence type="ECO:0000256" key="3">
    <source>
        <dbReference type="ARBA" id="ARBA00022723"/>
    </source>
</evidence>
<dbReference type="Gene3D" id="3.40.50.720">
    <property type="entry name" value="NAD(P)-binding Rossmann-like Domain"/>
    <property type="match status" value="1"/>
</dbReference>
<dbReference type="PANTHER" id="PTHR46038">
    <property type="entry name" value="EXPRESSED PROTEIN-RELATED"/>
    <property type="match status" value="1"/>
</dbReference>
<dbReference type="SUPFAM" id="SSF50129">
    <property type="entry name" value="GroES-like"/>
    <property type="match status" value="1"/>
</dbReference>
<dbReference type="Proteomes" id="UP001168098">
    <property type="component" value="Unassembled WGS sequence"/>
</dbReference>
<feature type="domain" description="Alcohol dehydrogenase-like C-terminal" evidence="5">
    <location>
        <begin position="421"/>
        <end position="549"/>
    </location>
</feature>
<evidence type="ECO:0000259" key="5">
    <source>
        <dbReference type="Pfam" id="PF00107"/>
    </source>
</evidence>
<keyword evidence="9" id="KW-1185">Reference proteome</keyword>
<evidence type="ECO:0000259" key="7">
    <source>
        <dbReference type="Pfam" id="PF08240"/>
    </source>
</evidence>
<proteinExistence type="predicted"/>
<dbReference type="AlphaFoldDB" id="A0AA38YXQ6"/>
<dbReference type="Gene3D" id="3.90.180.10">
    <property type="entry name" value="Medium-chain alcohol dehydrogenases, catalytic domain"/>
    <property type="match status" value="1"/>
</dbReference>
<feature type="domain" description="Alcohol dehydrogenase-like N-terminal" evidence="7">
    <location>
        <begin position="278"/>
        <end position="380"/>
    </location>
</feature>
<keyword evidence="3" id="KW-0479">Metal-binding</keyword>
<protein>
    <submittedName>
        <fullName evidence="8">Uncharacterized protein</fullName>
    </submittedName>
</protein>
<organism evidence="8 9">
    <name type="scientific">Vitis rotundifolia</name>
    <name type="common">Muscadine grape</name>
    <dbReference type="NCBI Taxonomy" id="103349"/>
    <lineage>
        <taxon>Eukaryota</taxon>
        <taxon>Viridiplantae</taxon>
        <taxon>Streptophyta</taxon>
        <taxon>Embryophyta</taxon>
        <taxon>Tracheophyta</taxon>
        <taxon>Spermatophyta</taxon>
        <taxon>Magnoliopsida</taxon>
        <taxon>eudicotyledons</taxon>
        <taxon>Gunneridae</taxon>
        <taxon>Pentapetalae</taxon>
        <taxon>rosids</taxon>
        <taxon>Vitales</taxon>
        <taxon>Vitaceae</taxon>
        <taxon>Viteae</taxon>
        <taxon>Vitis</taxon>
    </lineage>
</organism>
<comment type="caution">
    <text evidence="8">The sequence shown here is derived from an EMBL/GenBank/DDBJ whole genome shotgun (WGS) entry which is preliminary data.</text>
</comment>
<evidence type="ECO:0000259" key="6">
    <source>
        <dbReference type="Pfam" id="PF03407"/>
    </source>
</evidence>
<dbReference type="InterPro" id="IPR013149">
    <property type="entry name" value="ADH-like_C"/>
</dbReference>
<dbReference type="PANTHER" id="PTHR46038:SF29">
    <property type="entry name" value="NUCLEOTIDE-DIPHOSPHO-SUGAR TRANSFERASE DOMAIN-CONTAINING PROTEIN"/>
    <property type="match status" value="1"/>
</dbReference>
<name>A0AA38YXQ6_VITRO</name>
<dbReference type="GO" id="GO:0046872">
    <property type="term" value="F:metal ion binding"/>
    <property type="evidence" value="ECO:0007669"/>
    <property type="project" value="UniProtKB-KW"/>
</dbReference>
<dbReference type="EMBL" id="JARBHA010000016">
    <property type="protein sequence ID" value="KAJ9678403.1"/>
    <property type="molecule type" value="Genomic_DNA"/>
</dbReference>
<comment type="subunit">
    <text evidence="2">Homodimer.</text>
</comment>
<dbReference type="InterPro" id="IPR011032">
    <property type="entry name" value="GroES-like_sf"/>
</dbReference>
<dbReference type="Pfam" id="PF03407">
    <property type="entry name" value="Nucleotid_trans"/>
    <property type="match status" value="1"/>
</dbReference>
<dbReference type="Pfam" id="PF08240">
    <property type="entry name" value="ADH_N"/>
    <property type="match status" value="1"/>
</dbReference>
<keyword evidence="4" id="KW-0862">Zinc</keyword>
<dbReference type="Pfam" id="PF00107">
    <property type="entry name" value="ADH_zinc_N"/>
    <property type="match status" value="1"/>
</dbReference>
<dbReference type="InterPro" id="IPR036291">
    <property type="entry name" value="NAD(P)-bd_dom_sf"/>
</dbReference>
<dbReference type="FunFam" id="3.40.50.720:FF:000003">
    <property type="entry name" value="S-(hydroxymethyl)glutathione dehydrogenase"/>
    <property type="match status" value="1"/>
</dbReference>
<accession>A0AA38YXQ6</accession>
<feature type="domain" description="Nucleotide-diphospho-sugar transferase" evidence="6">
    <location>
        <begin position="39"/>
        <end position="239"/>
    </location>
</feature>
<evidence type="ECO:0000256" key="4">
    <source>
        <dbReference type="ARBA" id="ARBA00022833"/>
    </source>
</evidence>
<dbReference type="InterPro" id="IPR044821">
    <property type="entry name" value="At1g28695/At4g15970-like"/>
</dbReference>
<evidence type="ECO:0000313" key="8">
    <source>
        <dbReference type="EMBL" id="KAJ9678403.1"/>
    </source>
</evidence>
<evidence type="ECO:0000256" key="2">
    <source>
        <dbReference type="ARBA" id="ARBA00011738"/>
    </source>
</evidence>
<sequence>MANKTVILAMINKAYVDGDKTMLDLFLDGFWVGEGTRGLLDHLLLVAVDQTSLERCKFLHLHCYKLETEGVDFSGEKMYLSEDFMKMMWRRTLFLGEVLKKGYSFIFTDIDIMWLRNPLPRLSLNQSVDLQITTDDFNGDEWSQSNHINTGFYMIKSNNKTIRLFEMWYAQRNNSNGLKEQDVLDGMMKDGVFRDLGVTARFLDSLYFSGFCKESKDFKVVTTVHTTCCRSIHAKVADLTVVLHDWLRFKNSPTNETSTFQWSSHIASAGCWGPGEQVLYASLCHTDIVYCRGGSVFPRVPGHEGVGVGEDVTSLKEGDLVIPTYVGECGECENCLSGRSNLCRKYPIIHNGLMPDGTSRICSTWTEYMVATANYLVKIDPRASMADASFISCGFSTGYGAAWKEGKVEKGSRVAVQGLGPVGLGVLVGARIQGATRIIGIDIIERKCELGKAFGTTDFINPSESDKTISQLVKELTEGEGVDYSFECTGNMNMINEALQATKVGKGMLTVVGAGKNVPVQIDFMTLIAGRTMIGSIFGGIKVQSDIPVIVEKCTNKASSIR</sequence>